<protein>
    <submittedName>
        <fullName evidence="7">Clathrin coat assembly protein</fullName>
    </submittedName>
</protein>
<dbReference type="CDD" id="cd03564">
    <property type="entry name" value="ANTH_N"/>
    <property type="match status" value="1"/>
</dbReference>
<dbReference type="InterPro" id="IPR013809">
    <property type="entry name" value="ENTH"/>
</dbReference>
<evidence type="ECO:0000256" key="5">
    <source>
        <dbReference type="SAM" id="MobiDB-lite"/>
    </source>
</evidence>
<evidence type="ECO:0000256" key="3">
    <source>
        <dbReference type="ARBA" id="ARBA00023136"/>
    </source>
</evidence>
<keyword evidence="3" id="KW-0472">Membrane</keyword>
<dbReference type="GO" id="GO:0000149">
    <property type="term" value="F:SNARE binding"/>
    <property type="evidence" value="ECO:0007669"/>
    <property type="project" value="TreeGrafter"/>
</dbReference>
<dbReference type="Pfam" id="PF07651">
    <property type="entry name" value="ANTH"/>
    <property type="match status" value="1"/>
</dbReference>
<feature type="compositionally biased region" description="Low complexity" evidence="5">
    <location>
        <begin position="340"/>
        <end position="358"/>
    </location>
</feature>
<dbReference type="Proteomes" id="UP001430356">
    <property type="component" value="Unassembled WGS sequence"/>
</dbReference>
<dbReference type="GO" id="GO:0005545">
    <property type="term" value="F:1-phosphatidylinositol binding"/>
    <property type="evidence" value="ECO:0007669"/>
    <property type="project" value="InterPro"/>
</dbReference>
<comment type="subcellular location">
    <subcellularLocation>
        <location evidence="1">Membrane</location>
        <location evidence="1">Clathrin-coated pit</location>
    </subcellularLocation>
</comment>
<name>A0AAW0F0R9_9TRYP</name>
<dbReference type="GO" id="GO:0072583">
    <property type="term" value="P:clathrin-dependent endocytosis"/>
    <property type="evidence" value="ECO:0007669"/>
    <property type="project" value="InterPro"/>
</dbReference>
<dbReference type="PANTHER" id="PTHR22951:SF5">
    <property type="entry name" value="PHOSPHATIDYLINOSITOL-BINDING CLATHRIN ASSEMBLY PROTEIN LAP"/>
    <property type="match status" value="1"/>
</dbReference>
<feature type="compositionally biased region" description="Basic and acidic residues" evidence="5">
    <location>
        <begin position="483"/>
        <end position="500"/>
    </location>
</feature>
<feature type="domain" description="ENTH" evidence="6">
    <location>
        <begin position="21"/>
        <end position="161"/>
    </location>
</feature>
<evidence type="ECO:0000256" key="4">
    <source>
        <dbReference type="ARBA" id="ARBA00023176"/>
    </source>
</evidence>
<gene>
    <name evidence="7" type="ORF">NESM_000912300</name>
</gene>
<dbReference type="FunFam" id="1.25.40.90:FF:000063">
    <property type="entry name" value="Putative clathrin coat assembly protein"/>
    <property type="match status" value="1"/>
</dbReference>
<organism evidence="7 8">
    <name type="scientific">Novymonas esmeraldas</name>
    <dbReference type="NCBI Taxonomy" id="1808958"/>
    <lineage>
        <taxon>Eukaryota</taxon>
        <taxon>Discoba</taxon>
        <taxon>Euglenozoa</taxon>
        <taxon>Kinetoplastea</taxon>
        <taxon>Metakinetoplastina</taxon>
        <taxon>Trypanosomatida</taxon>
        <taxon>Trypanosomatidae</taxon>
        <taxon>Novymonas</taxon>
    </lineage>
</organism>
<dbReference type="InterPro" id="IPR045192">
    <property type="entry name" value="AP180-like"/>
</dbReference>
<dbReference type="GO" id="GO:0005546">
    <property type="term" value="F:phosphatidylinositol-4,5-bisphosphate binding"/>
    <property type="evidence" value="ECO:0007669"/>
    <property type="project" value="TreeGrafter"/>
</dbReference>
<feature type="region of interest" description="Disordered" evidence="5">
    <location>
        <begin position="303"/>
        <end position="500"/>
    </location>
</feature>
<dbReference type="PROSITE" id="PS50942">
    <property type="entry name" value="ENTH"/>
    <property type="match status" value="1"/>
</dbReference>
<evidence type="ECO:0000259" key="6">
    <source>
        <dbReference type="PROSITE" id="PS50942"/>
    </source>
</evidence>
<feature type="compositionally biased region" description="Low complexity" evidence="5">
    <location>
        <begin position="437"/>
        <end position="462"/>
    </location>
</feature>
<proteinExistence type="predicted"/>
<dbReference type="InterPro" id="IPR014712">
    <property type="entry name" value="ANTH_dom_sf"/>
</dbReference>
<accession>A0AAW0F0R9</accession>
<dbReference type="Gene3D" id="1.20.58.150">
    <property type="entry name" value="ANTH domain"/>
    <property type="match status" value="1"/>
</dbReference>
<dbReference type="AlphaFoldDB" id="A0AAW0F0R9"/>
<keyword evidence="4" id="KW-0168">Coated pit</keyword>
<evidence type="ECO:0000256" key="1">
    <source>
        <dbReference type="ARBA" id="ARBA00004600"/>
    </source>
</evidence>
<evidence type="ECO:0000256" key="2">
    <source>
        <dbReference type="ARBA" id="ARBA00022583"/>
    </source>
</evidence>
<dbReference type="SUPFAM" id="SSF48464">
    <property type="entry name" value="ENTH/VHS domain"/>
    <property type="match status" value="1"/>
</dbReference>
<comment type="caution">
    <text evidence="7">The sequence shown here is derived from an EMBL/GenBank/DDBJ whole genome shotgun (WGS) entry which is preliminary data.</text>
</comment>
<dbReference type="GO" id="GO:0048268">
    <property type="term" value="P:clathrin coat assembly"/>
    <property type="evidence" value="ECO:0007669"/>
    <property type="project" value="InterPro"/>
</dbReference>
<reference evidence="7 8" key="1">
    <citation type="journal article" date="2021" name="MBio">
        <title>A New Model Trypanosomatid, Novymonas esmeraldas: Genomic Perception of Its 'Candidatus Pandoraea novymonadis' Endosymbiont.</title>
        <authorList>
            <person name="Zakharova A."/>
            <person name="Saura A."/>
            <person name="Butenko A."/>
            <person name="Podesvova L."/>
            <person name="Warmusova S."/>
            <person name="Kostygov A.Y."/>
            <person name="Nenarokova A."/>
            <person name="Lukes J."/>
            <person name="Opperdoes F.R."/>
            <person name="Yurchenko V."/>
        </authorList>
    </citation>
    <scope>NUCLEOTIDE SEQUENCE [LARGE SCALE GENOMIC DNA]</scope>
    <source>
        <strain evidence="7 8">E262AT.01</strain>
    </source>
</reference>
<evidence type="ECO:0000313" key="7">
    <source>
        <dbReference type="EMBL" id="KAK7199387.1"/>
    </source>
</evidence>
<dbReference type="PANTHER" id="PTHR22951">
    <property type="entry name" value="CLATHRIN ASSEMBLY PROTEIN"/>
    <property type="match status" value="1"/>
</dbReference>
<dbReference type="GO" id="GO:0032050">
    <property type="term" value="F:clathrin heavy chain binding"/>
    <property type="evidence" value="ECO:0007669"/>
    <property type="project" value="TreeGrafter"/>
</dbReference>
<evidence type="ECO:0000313" key="8">
    <source>
        <dbReference type="Proteomes" id="UP001430356"/>
    </source>
</evidence>
<keyword evidence="2" id="KW-0254">Endocytosis</keyword>
<feature type="compositionally biased region" description="Basic and acidic residues" evidence="5">
    <location>
        <begin position="319"/>
        <end position="333"/>
    </location>
</feature>
<dbReference type="FunFam" id="1.20.58.150:FF:000015">
    <property type="match status" value="1"/>
</dbReference>
<dbReference type="Gene3D" id="1.25.40.90">
    <property type="match status" value="1"/>
</dbReference>
<dbReference type="GO" id="GO:0006900">
    <property type="term" value="P:vesicle budding from membrane"/>
    <property type="evidence" value="ECO:0007669"/>
    <property type="project" value="TreeGrafter"/>
</dbReference>
<dbReference type="SUPFAM" id="SSF89009">
    <property type="entry name" value="GAT-like domain"/>
    <property type="match status" value="1"/>
</dbReference>
<dbReference type="GO" id="GO:0030136">
    <property type="term" value="C:clathrin-coated vesicle"/>
    <property type="evidence" value="ECO:0007669"/>
    <property type="project" value="InterPro"/>
</dbReference>
<dbReference type="EMBL" id="JAECZO010000334">
    <property type="protein sequence ID" value="KAK7199387.1"/>
    <property type="molecule type" value="Genomic_DNA"/>
</dbReference>
<dbReference type="InterPro" id="IPR011417">
    <property type="entry name" value="ANTH_dom"/>
</dbReference>
<sequence>MNNTDAKQSAGYFKEKAIIGLSTFTGDEIVKAILKVTSHLLKAPKEKHMQKLVAASYGQYGSGMKEGLPINEFIVRELEKRSHTHNWIVVLKTMVSFHRLLCDASDSMVETICYLKNVFNHSNIKNISNTADGAGQAYFIAQYMTYLEERCVMQSALEKGRRIEIPEFEDYLKTLNADTLQPVFEILLRMLEALSAVEFREGIVNNFCTMEAYQLLVRDGKRLFQHLAKRVIFVLDGFEEFTLPEKRRWFDLYRRYDSAFVSLKRLFDSMLRSSRVFVEPVPQLKPLPESLVTRLASDIRASEMPKEEPCTLESLGIRSTEDARVPEKEEKIHPPPVPKPAAAKQPETTTTRTPAAPTFSMDDLFVSSPEPPRPVQPNLSPASWTSSPPPAAAFQSGPPESQWATGAPADWSTGAPQSWGSGAPGTFQQSPSPPPSQQQQQQFEQKQPFFGAASPATATAGAPYMTAPPSSGPAPPRPTQSKKPVDPFKDLYDRSQLDFS</sequence>
<dbReference type="InterPro" id="IPR048050">
    <property type="entry name" value="ANTH_N_plant"/>
</dbReference>
<dbReference type="GO" id="GO:0005905">
    <property type="term" value="C:clathrin-coated pit"/>
    <property type="evidence" value="ECO:0007669"/>
    <property type="project" value="UniProtKB-SubCell"/>
</dbReference>
<keyword evidence="8" id="KW-1185">Reference proteome</keyword>
<dbReference type="InterPro" id="IPR008942">
    <property type="entry name" value="ENTH_VHS"/>
</dbReference>
<dbReference type="SMART" id="SM00273">
    <property type="entry name" value="ENTH"/>
    <property type="match status" value="1"/>
</dbReference>